<dbReference type="PANTHER" id="PTHR13190:SF1">
    <property type="entry name" value="AUTOPHAGY-RELATED 2, ISOFORM A"/>
    <property type="match status" value="1"/>
</dbReference>
<dbReference type="GO" id="GO:0032266">
    <property type="term" value="F:phosphatidylinositol-3-phosphate binding"/>
    <property type="evidence" value="ECO:0007669"/>
    <property type="project" value="TreeGrafter"/>
</dbReference>
<evidence type="ECO:0000256" key="4">
    <source>
        <dbReference type="ARBA" id="ARBA00018070"/>
    </source>
</evidence>
<protein>
    <recommendedName>
        <fullName evidence="4">Autophagy-related protein 2</fullName>
    </recommendedName>
</protein>
<sequence>MFPWNIAKSAEAMFSRWAVKRVCKFFLKKKLGQFLLGEIDIDQLDVQLSEGTIQLNDLALNVDFLNDKFGAVTSVVVKEGSIGSLLVKMPWKGRGCTVEVDELELVLVPSKENCSPTVSQTYHFGQDQGLPGDLGKLDHDTIDDAAKSTSGDIHEGVKTVAKMVKWFLTSFNVKIKKVIIAYDPYSEKDGNKSEFHRTLVLRISEIECGTCVSDDSNPNLEVKGESFLGISRLTNFVQFQGVVLELLQLDDGDSKTGLPSMSSSVTTPIMSGKGGGFSGNLKLSIPWKNGSLDIRRVDSDVSIDPIEMRLQPSTIKWLLHSWEALKRLDKDESDQMLHKEIDPGHLNTSSHCPSCRPFSTEITTSNMIPISGGFSENSSSGTVQDLCNETLLSGPHLISNWVPLSTSKNNNFGIEEELDFGASVDQFFECLDGMRSYQSALGSSGMWNWTCSVFSAITAASSLASGSIHIPSEQQHVETNLKANFAGVSVFLSFQDEDEKFMFHGDGDQTSAGFYVPYLGAEYQDILFVVQVCSQEMRYEGTIKFMEIANYLSYKGDPMDVEEQGFHEEVNSQNLYIRQLQADVQGVLPPLATLTKDSERSTGLIAKDFPFGKRNNIVKVTLLGTSGVTRWYFSVKSRSTDGNPVRSATSFDLELSPFIFWVDFSLISKLLELMTEVLKSVEEREVFSSKVTDREPGLSHGDVKRGSSSCLTTMSSTESLQGNIVIISARVILCFPFKRDKDVRSFALWNQFVALDFHPPSIGSGRIVRETGPTLDATTSKRYSSTAIRSFHLKVSNIEISLVNSASEDITGISSGNMHKQKFYAENVLSVSNRAGCFSVISLLLQDGCVTGPWIAKKAKFIATFEESKSNDNFVRKDYEFASVSTVNDMEDLISETRQEIILSSTTFLHICLSATTIKLGSPQYKALYGLIDQVINGLSSVGTDESIAKEASSISQTSILVDCSTLEILISPDIKENIKGSMQSELPGSWHRLKLQVQKFTLMSVSNIGGIRGASFFWLAHAEGKLRGSITGVPDEEFLLISCNNSTMKRGDGGGSNALSSRLAGSDIVHLWDPESNHDFTSITLRCGTIVAVGGRLDWLETISSFFTVLSTETETEATDMQKGDLDVSGGASFVLSFVDIGLSYEPYVRNSIVKTEVLDSGSSLSNVNQERGEENVACLLAASYLNLSNSTLAYSAEKEFKIRLQDIGLLICVVSESKNVGTYNAEYLHKSGYVKVGQEALVEAILRTNCMSGLLWQLECSKSHAYLETCQDTTSSLIRLAAQLQQLFAPDMEESVVHLQNRWDRVQQEQEGEGLNKEARLCTGDSSQSTSEMYASLAIQSEPGFGLMAEICEDAFQIDGNQIRQYDSSGSKIHFPVGENLLEELGTLSIATPEVLSHDLCIDGSMPLLGLESSETSSSEESKLPEFIECYCFPEFQPFTDFSVGRQSSYDIPKVNSSDIGGGDFRRGNSGWYGDASLRIVEDHISGVRNGCSVQKFEETKLPDIESTEASDLRKAIGRVLLKNIDVRWRMYAGFDWEARKESGQRCADNGGKDTTGCLELSLSGIEFQYEMFPIGGIQVSKLSLSVQDFHLYDMSRDAPWKLVLGYYDSKDHPRKSSSHAFKLELEAVRPDPLIPLEEYRSPVDQSPSCHPDSDSSKLMPIKSNNVAGHNIVEEAFLPYFQASCSFDIWPILIRVDYSPCRVDLAALRGGKYVELVNLVPWKGVELNLKHVHDVGIYGWASVCETIIGEWLEDISQNQVHKILRGLPPIRSVVALGAGAAKLVSLPVENYRKDKRVLKGMQRGITAFLRSISVEAIGLGVHLAAGAHDILLQAEYMLANTTPAVPRPILSQTKPNVRSKQPKGAQQGIQQAYESLSSGLEKSASALVQTPLKKYQRGAGAGSALAAAVRAVPGAAIAPASACAGAVHYALLGFRNSLDPERKKESMEKYLALSIACLTIAIVFTAGLGDDIHDWKSQEFFRFPTGGVCSTRNFHLILSRRNIERRQFLYKNVDIWGCL</sequence>
<comment type="catalytic activity">
    <reaction evidence="11">
        <text>a 1,2-diacyl-sn-glycero-3-phosphoethanolamine(in) = a 1,2-diacyl-sn-glycero-3-phosphoethanolamine(out)</text>
        <dbReference type="Rhea" id="RHEA:38895"/>
        <dbReference type="ChEBI" id="CHEBI:64612"/>
    </reaction>
</comment>
<evidence type="ECO:0000256" key="1">
    <source>
        <dbReference type="ARBA" id="ARBA00004406"/>
    </source>
</evidence>
<dbReference type="Pfam" id="PF13329">
    <property type="entry name" value="ATG2_CAD"/>
    <property type="match status" value="2"/>
</dbReference>
<dbReference type="GO" id="GO:0005789">
    <property type="term" value="C:endoplasmic reticulum membrane"/>
    <property type="evidence" value="ECO:0007669"/>
    <property type="project" value="UniProtKB-SubCell"/>
</dbReference>
<dbReference type="Proteomes" id="UP001187192">
    <property type="component" value="Unassembled WGS sequence"/>
</dbReference>
<evidence type="ECO:0000256" key="6">
    <source>
        <dbReference type="ARBA" id="ARBA00022824"/>
    </source>
</evidence>
<dbReference type="GO" id="GO:0006869">
    <property type="term" value="P:lipid transport"/>
    <property type="evidence" value="ECO:0007669"/>
    <property type="project" value="UniProtKB-KW"/>
</dbReference>
<accession>A0AA88A1S0</accession>
<evidence type="ECO:0000256" key="9">
    <source>
        <dbReference type="ARBA" id="ARBA00023136"/>
    </source>
</evidence>
<dbReference type="GO" id="GO:0000422">
    <property type="term" value="P:autophagy of mitochondrion"/>
    <property type="evidence" value="ECO:0007669"/>
    <property type="project" value="TreeGrafter"/>
</dbReference>
<comment type="similarity">
    <text evidence="3">Belongs to the ATG2 family.</text>
</comment>
<evidence type="ECO:0000256" key="7">
    <source>
        <dbReference type="ARBA" id="ARBA00023006"/>
    </source>
</evidence>
<keyword evidence="5" id="KW-0813">Transport</keyword>
<evidence type="ECO:0000256" key="10">
    <source>
        <dbReference type="ARBA" id="ARBA00024479"/>
    </source>
</evidence>
<dbReference type="PANTHER" id="PTHR13190">
    <property type="entry name" value="AUTOPHAGY-RELATED 2, ISOFORM A"/>
    <property type="match status" value="1"/>
</dbReference>
<keyword evidence="8" id="KW-0445">Lipid transport</keyword>
<dbReference type="GO" id="GO:0061908">
    <property type="term" value="C:phagophore"/>
    <property type="evidence" value="ECO:0007669"/>
    <property type="project" value="TreeGrafter"/>
</dbReference>
<evidence type="ECO:0000256" key="11">
    <source>
        <dbReference type="ARBA" id="ARBA00024615"/>
    </source>
</evidence>
<name>A0AA88A1S0_FICCA</name>
<keyword evidence="7" id="KW-0072">Autophagy</keyword>
<evidence type="ECO:0000313" key="12">
    <source>
        <dbReference type="EMBL" id="GMN37603.1"/>
    </source>
</evidence>
<evidence type="ECO:0000256" key="8">
    <source>
        <dbReference type="ARBA" id="ARBA00023055"/>
    </source>
</evidence>
<gene>
    <name evidence="12" type="ORF">TIFTF001_006951</name>
</gene>
<comment type="caution">
    <text evidence="12">The sequence shown here is derived from an EMBL/GenBank/DDBJ whole genome shotgun (WGS) entry which is preliminary data.</text>
</comment>
<dbReference type="GO" id="GO:0034727">
    <property type="term" value="P:piecemeal microautophagy of the nucleus"/>
    <property type="evidence" value="ECO:0007669"/>
    <property type="project" value="TreeGrafter"/>
</dbReference>
<dbReference type="InterPro" id="IPR026849">
    <property type="entry name" value="ATG2"/>
</dbReference>
<dbReference type="EMBL" id="BTGU01000007">
    <property type="protein sequence ID" value="GMN37603.1"/>
    <property type="molecule type" value="Genomic_DNA"/>
</dbReference>
<dbReference type="GO" id="GO:0000045">
    <property type="term" value="P:autophagosome assembly"/>
    <property type="evidence" value="ECO:0007669"/>
    <property type="project" value="TreeGrafter"/>
</dbReference>
<reference evidence="12" key="1">
    <citation type="submission" date="2023-07" db="EMBL/GenBank/DDBJ databases">
        <title>draft genome sequence of fig (Ficus carica).</title>
        <authorList>
            <person name="Takahashi T."/>
            <person name="Nishimura K."/>
        </authorList>
    </citation>
    <scope>NUCLEOTIDE SEQUENCE</scope>
</reference>
<keyword evidence="13" id="KW-1185">Reference proteome</keyword>
<evidence type="ECO:0000256" key="3">
    <source>
        <dbReference type="ARBA" id="ARBA00009714"/>
    </source>
</evidence>
<dbReference type="GO" id="GO:0034045">
    <property type="term" value="C:phagophore assembly site membrane"/>
    <property type="evidence" value="ECO:0007669"/>
    <property type="project" value="UniProtKB-SubCell"/>
</dbReference>
<dbReference type="GO" id="GO:0061709">
    <property type="term" value="P:reticulophagy"/>
    <property type="evidence" value="ECO:0007669"/>
    <property type="project" value="TreeGrafter"/>
</dbReference>
<comment type="subcellular location">
    <subcellularLocation>
        <location evidence="1">Endoplasmic reticulum membrane</location>
        <topology evidence="1">Peripheral membrane protein</topology>
    </subcellularLocation>
    <subcellularLocation>
        <location evidence="2">Preautophagosomal structure membrane</location>
        <topology evidence="2">Peripheral membrane protein</topology>
    </subcellularLocation>
</comment>
<keyword evidence="6" id="KW-0256">Endoplasmic reticulum</keyword>
<keyword evidence="9" id="KW-0472">Membrane</keyword>
<evidence type="ECO:0000313" key="13">
    <source>
        <dbReference type="Proteomes" id="UP001187192"/>
    </source>
</evidence>
<evidence type="ECO:0000256" key="5">
    <source>
        <dbReference type="ARBA" id="ARBA00022448"/>
    </source>
</evidence>
<evidence type="ECO:0000256" key="2">
    <source>
        <dbReference type="ARBA" id="ARBA00004623"/>
    </source>
</evidence>
<dbReference type="GO" id="GO:0061723">
    <property type="term" value="P:glycophagy"/>
    <property type="evidence" value="ECO:0007669"/>
    <property type="project" value="TreeGrafter"/>
</dbReference>
<dbReference type="GO" id="GO:0043495">
    <property type="term" value="F:protein-membrane adaptor activity"/>
    <property type="evidence" value="ECO:0007669"/>
    <property type="project" value="TreeGrafter"/>
</dbReference>
<proteinExistence type="inferred from homology"/>
<comment type="catalytic activity">
    <reaction evidence="10">
        <text>a 1,2-diacyl-sn-glycero-3-phospho-L-serine(in) = a 1,2-diacyl-sn-glycero-3-phospho-L-serine(out)</text>
        <dbReference type="Rhea" id="RHEA:38663"/>
        <dbReference type="ChEBI" id="CHEBI:57262"/>
    </reaction>
</comment>
<organism evidence="12 13">
    <name type="scientific">Ficus carica</name>
    <name type="common">Common fig</name>
    <dbReference type="NCBI Taxonomy" id="3494"/>
    <lineage>
        <taxon>Eukaryota</taxon>
        <taxon>Viridiplantae</taxon>
        <taxon>Streptophyta</taxon>
        <taxon>Embryophyta</taxon>
        <taxon>Tracheophyta</taxon>
        <taxon>Spermatophyta</taxon>
        <taxon>Magnoliopsida</taxon>
        <taxon>eudicotyledons</taxon>
        <taxon>Gunneridae</taxon>
        <taxon>Pentapetalae</taxon>
        <taxon>rosids</taxon>
        <taxon>fabids</taxon>
        <taxon>Rosales</taxon>
        <taxon>Moraceae</taxon>
        <taxon>Ficeae</taxon>
        <taxon>Ficus</taxon>
    </lineage>
</organism>